<gene>
    <name evidence="3" type="ordered locus">Pnuc_1179</name>
</gene>
<dbReference type="Gene3D" id="3.90.1300.10">
    <property type="entry name" value="Amidase signature (AS) domain"/>
    <property type="match status" value="1"/>
</dbReference>
<dbReference type="EMBL" id="CP000655">
    <property type="protein sequence ID" value="ABP34395.1"/>
    <property type="molecule type" value="Genomic_DNA"/>
</dbReference>
<dbReference type="PANTHER" id="PTHR11895">
    <property type="entry name" value="TRANSAMIDASE"/>
    <property type="match status" value="1"/>
</dbReference>
<keyword evidence="4" id="KW-1185">Reference proteome</keyword>
<reference evidence="3 4" key="1">
    <citation type="journal article" date="2012" name="Stand. Genomic Sci.">
        <title>Complete genome sequence of Polynucleobacter necessarius subsp. asymbioticus type strain (QLW-P1DMWA-1(T)).</title>
        <authorList>
            <person name="Meincke L."/>
            <person name="Copeland A."/>
            <person name="Lapidus A."/>
            <person name="Lucas S."/>
            <person name="Berry K.W."/>
            <person name="Del Rio T.G."/>
            <person name="Hammon N."/>
            <person name="Dalin E."/>
            <person name="Tice H."/>
            <person name="Pitluck S."/>
            <person name="Richardson P."/>
            <person name="Bruce D."/>
            <person name="Goodwin L."/>
            <person name="Han C."/>
            <person name="Tapia R."/>
            <person name="Detter J.C."/>
            <person name="Schmutz J."/>
            <person name="Brettin T."/>
            <person name="Larimer F."/>
            <person name="Land M."/>
            <person name="Hauser L."/>
            <person name="Kyrpides N.C."/>
            <person name="Ivanova N."/>
            <person name="Goker M."/>
            <person name="Woyke T."/>
            <person name="Wu Q.L."/>
            <person name="Pockl M."/>
            <person name="Hahn M.W."/>
            <person name="Klenk H.P."/>
        </authorList>
    </citation>
    <scope>NUCLEOTIDE SEQUENCE [LARGE SCALE GENOMIC DNA]</scope>
    <source>
        <strain evidence="4">DSM 18221 / CIP 109841 / QLW-P1DMWA-1</strain>
    </source>
</reference>
<dbReference type="InterPro" id="IPR000120">
    <property type="entry name" value="Amidase"/>
</dbReference>
<dbReference type="InterPro" id="IPR036928">
    <property type="entry name" value="AS_sf"/>
</dbReference>
<dbReference type="HOGENOM" id="CLU_009600_0_0_4"/>
<dbReference type="SUPFAM" id="SSF75304">
    <property type="entry name" value="Amidase signature (AS) enzymes"/>
    <property type="match status" value="1"/>
</dbReference>
<protein>
    <submittedName>
        <fullName evidence="3">Amidase</fullName>
    </submittedName>
</protein>
<name>A4SY31_POLAQ</name>
<evidence type="ECO:0000256" key="1">
    <source>
        <dbReference type="ARBA" id="ARBA00009199"/>
    </source>
</evidence>
<dbReference type="PANTHER" id="PTHR11895:SF7">
    <property type="entry name" value="GLUTAMYL-TRNA(GLN) AMIDOTRANSFERASE SUBUNIT A, MITOCHONDRIAL"/>
    <property type="match status" value="1"/>
</dbReference>
<dbReference type="Pfam" id="PF01425">
    <property type="entry name" value="Amidase"/>
    <property type="match status" value="1"/>
</dbReference>
<accession>A4SY31</accession>
<dbReference type="AlphaFoldDB" id="A4SY31"/>
<dbReference type="Proteomes" id="UP000000231">
    <property type="component" value="Chromosome"/>
</dbReference>
<proteinExistence type="inferred from homology"/>
<dbReference type="RefSeq" id="WP_011903020.1">
    <property type="nucleotide sequence ID" value="NC_009379.1"/>
</dbReference>
<comment type="similarity">
    <text evidence="1">Belongs to the amidase family.</text>
</comment>
<evidence type="ECO:0000313" key="4">
    <source>
        <dbReference type="Proteomes" id="UP000000231"/>
    </source>
</evidence>
<feature type="domain" description="Amidase" evidence="2">
    <location>
        <begin position="25"/>
        <end position="421"/>
    </location>
</feature>
<evidence type="ECO:0000313" key="3">
    <source>
        <dbReference type="EMBL" id="ABP34395.1"/>
    </source>
</evidence>
<evidence type="ECO:0000259" key="2">
    <source>
        <dbReference type="Pfam" id="PF01425"/>
    </source>
</evidence>
<sequence length="433" mass="46200">MKNTIGLTEACNLISADQLKPIDFLQVCFDRANEAEPVLRAFVSRASLGSMAQQIKAGPLSGIPIAVKDIVNTVDLPTTNGSPIYKDKTPSEDAAIVKKIRSLGGIIFGKSVTTEFAWRNPGPTTNPVNAEYTPGGSSSGSAASVGAGIVPLALGSQTQGSIIRPAAYCGVVGYKASYGAVSKSGAHALSYSLDHIGFFTRSVDDMAFAFNNLKNSDLSDPELIVIPDLVFGVKKELLMLDKPRIALLETPLDHMMSDDQKQALNLAAQKLEESGAIVQKLSLPQEYWDAIQAMNLILESEAAEIHAHHTEHVNDLLSVHIQELVARGLKHSAPAYVAAKFLQKNLRNSIATYFDSFDAFLMAPASGEAPKSQVSTGDPIFCALWSFLGTPSITIPAGESRNGLPLGIQLIGNYRCDAKLLSVAKFSESALAK</sequence>
<dbReference type="GO" id="GO:0003824">
    <property type="term" value="F:catalytic activity"/>
    <property type="evidence" value="ECO:0007669"/>
    <property type="project" value="InterPro"/>
</dbReference>
<dbReference type="eggNOG" id="COG0154">
    <property type="taxonomic scope" value="Bacteria"/>
</dbReference>
<dbReference type="InterPro" id="IPR023631">
    <property type="entry name" value="Amidase_dom"/>
</dbReference>
<dbReference type="GeneID" id="31481565"/>
<organism evidence="3 4">
    <name type="scientific">Polynucleobacter asymbioticus (strain DSM 18221 / CIP 109841 / QLW-P1DMWA-1)</name>
    <name type="common">Polynucleobacter necessarius subsp. asymbioticus</name>
    <dbReference type="NCBI Taxonomy" id="312153"/>
    <lineage>
        <taxon>Bacteria</taxon>
        <taxon>Pseudomonadati</taxon>
        <taxon>Pseudomonadota</taxon>
        <taxon>Betaproteobacteria</taxon>
        <taxon>Burkholderiales</taxon>
        <taxon>Burkholderiaceae</taxon>
        <taxon>Polynucleobacter</taxon>
    </lineage>
</organism>
<dbReference type="KEGG" id="pnu:Pnuc_1179"/>